<dbReference type="EMBL" id="OK636208">
    <property type="protein sequence ID" value="UZA97540.1"/>
    <property type="molecule type" value="Genomic_RNA"/>
</dbReference>
<keyword evidence="1" id="KW-0175">Coiled coil</keyword>
<sequence length="405" mass="43980">MDDIAALYNITPNAEVSFDRPNRYRKAEVYPDEEDTLDELIEKMEKWEEIVSRGESLAAAFGMLDNTNGGTDWTQKAVSAMLEGERQMFNTWSLHKRFPDVPEPNVDDRGAAEAAPSARELQHITALRLLAGRPELGYAHLIAFRKQWMGLMPLLSAVTKLDAARRGASSGTDVDPRRHQEMLACRLASGVSATIVQRYATWFRVRSQRITVLGGAVHTRKTAVTDTRKEERRPRDPVGAAREALGGLRIGAPTRYDNPSQGGRRGRSGFSGGDAIDRAVKRGRGAVEERAEKRTRGLGDVDVAGPSGRAESPVYRPVSPPPVTSGSTMVRQTEAALGLFAGPAGGTHSQTAGPSGQRGSTPMPPPPAPTGRAARGRKAPSTRGRSKGKSVERHEEEPRGEMDMD</sequence>
<feature type="compositionally biased region" description="Basic and acidic residues" evidence="2">
    <location>
        <begin position="389"/>
        <end position="405"/>
    </location>
</feature>
<reference evidence="3" key="1">
    <citation type="submission" date="2021-10" db="EMBL/GenBank/DDBJ databases">
        <authorList>
            <person name="Liu C."/>
            <person name="Xu Z."/>
            <person name="Bian Y."/>
            <person name="Guo M."/>
        </authorList>
    </citation>
    <scope>NUCLEOTIDE SEQUENCE</scope>
    <source>
        <strain evidence="3">LED2-4</strain>
    </source>
</reference>
<feature type="compositionally biased region" description="Basic and acidic residues" evidence="2">
    <location>
        <begin position="226"/>
        <end position="236"/>
    </location>
</feature>
<name>A0A9E8AE69_9VIRU</name>
<accession>A0A9E8AE69</accession>
<feature type="region of interest" description="Disordered" evidence="2">
    <location>
        <begin position="223"/>
        <end position="405"/>
    </location>
</feature>
<protein>
    <submittedName>
        <fullName evidence="3">Capsid protein</fullName>
    </submittedName>
</protein>
<feature type="coiled-coil region" evidence="1">
    <location>
        <begin position="30"/>
        <end position="57"/>
    </location>
</feature>
<evidence type="ECO:0000256" key="2">
    <source>
        <dbReference type="SAM" id="MobiDB-lite"/>
    </source>
</evidence>
<proteinExistence type="predicted"/>
<gene>
    <name evidence="3" type="primary">CP</name>
</gene>
<organism evidence="3">
    <name type="scientific">Lentinula edodes bipartite virus 1</name>
    <dbReference type="NCBI Taxonomy" id="2491350"/>
    <lineage>
        <taxon>Viruses</taxon>
        <taxon>Riboviria</taxon>
        <taxon>dsRNA viruses</taxon>
    </lineage>
</organism>
<evidence type="ECO:0000313" key="3">
    <source>
        <dbReference type="EMBL" id="UZA97540.1"/>
    </source>
</evidence>
<feature type="compositionally biased region" description="Basic and acidic residues" evidence="2">
    <location>
        <begin position="275"/>
        <end position="299"/>
    </location>
</feature>
<evidence type="ECO:0000256" key="1">
    <source>
        <dbReference type="SAM" id="Coils"/>
    </source>
</evidence>
<feature type="compositionally biased region" description="Basic residues" evidence="2">
    <location>
        <begin position="374"/>
        <end position="388"/>
    </location>
</feature>